<keyword evidence="9" id="KW-1185">Reference proteome</keyword>
<dbReference type="Pfam" id="PF05154">
    <property type="entry name" value="TM2"/>
    <property type="match status" value="1"/>
</dbReference>
<feature type="transmembrane region" description="Helical" evidence="5">
    <location>
        <begin position="88"/>
        <end position="105"/>
    </location>
</feature>
<feature type="domain" description="DUF1707" evidence="7">
    <location>
        <begin position="2"/>
        <end position="42"/>
    </location>
</feature>
<evidence type="ECO:0000256" key="1">
    <source>
        <dbReference type="ARBA" id="ARBA00004141"/>
    </source>
</evidence>
<feature type="domain" description="TM2" evidence="6">
    <location>
        <begin position="84"/>
        <end position="133"/>
    </location>
</feature>
<protein>
    <submittedName>
        <fullName evidence="8">DUF1707 domain-containing protein</fullName>
    </submittedName>
</protein>
<proteinExistence type="predicted"/>
<organism evidence="8 9">
    <name type="scientific">Pseudonocardia aurantiaca</name>
    <dbReference type="NCBI Taxonomy" id="75290"/>
    <lineage>
        <taxon>Bacteria</taxon>
        <taxon>Bacillati</taxon>
        <taxon>Actinomycetota</taxon>
        <taxon>Actinomycetes</taxon>
        <taxon>Pseudonocardiales</taxon>
        <taxon>Pseudonocardiaceae</taxon>
        <taxon>Pseudonocardia</taxon>
    </lineage>
</organism>
<evidence type="ECO:0000313" key="9">
    <source>
        <dbReference type="Proteomes" id="UP001597145"/>
    </source>
</evidence>
<dbReference type="Proteomes" id="UP001597145">
    <property type="component" value="Unassembled WGS sequence"/>
</dbReference>
<reference evidence="9" key="1">
    <citation type="journal article" date="2019" name="Int. J. Syst. Evol. Microbiol.">
        <title>The Global Catalogue of Microorganisms (GCM) 10K type strain sequencing project: providing services to taxonomists for standard genome sequencing and annotation.</title>
        <authorList>
            <consortium name="The Broad Institute Genomics Platform"/>
            <consortium name="The Broad Institute Genome Sequencing Center for Infectious Disease"/>
            <person name="Wu L."/>
            <person name="Ma J."/>
        </authorList>
    </citation>
    <scope>NUCLEOTIDE SEQUENCE [LARGE SCALE GENOMIC DNA]</scope>
    <source>
        <strain evidence="9">JCM 12165</strain>
    </source>
</reference>
<comment type="subcellular location">
    <subcellularLocation>
        <location evidence="1">Membrane</location>
        <topology evidence="1">Multi-pass membrane protein</topology>
    </subcellularLocation>
</comment>
<gene>
    <name evidence="8" type="ORF">ACFSCY_38745</name>
</gene>
<dbReference type="EMBL" id="JBHUCP010000056">
    <property type="protein sequence ID" value="MFD1535357.1"/>
    <property type="molecule type" value="Genomic_DNA"/>
</dbReference>
<accession>A0ABW4G1X9</accession>
<dbReference type="InterPro" id="IPR012551">
    <property type="entry name" value="DUF1707_SHOCT-like"/>
</dbReference>
<feature type="transmembrane region" description="Helical" evidence="5">
    <location>
        <begin position="117"/>
        <end position="137"/>
    </location>
</feature>
<evidence type="ECO:0000256" key="5">
    <source>
        <dbReference type="SAM" id="Phobius"/>
    </source>
</evidence>
<dbReference type="InterPro" id="IPR007829">
    <property type="entry name" value="TM2"/>
</dbReference>
<evidence type="ECO:0000259" key="7">
    <source>
        <dbReference type="Pfam" id="PF08044"/>
    </source>
</evidence>
<evidence type="ECO:0000259" key="6">
    <source>
        <dbReference type="Pfam" id="PF05154"/>
    </source>
</evidence>
<name>A0ABW4G1X9_9PSEU</name>
<evidence type="ECO:0000256" key="3">
    <source>
        <dbReference type="ARBA" id="ARBA00022989"/>
    </source>
</evidence>
<comment type="caution">
    <text evidence="8">The sequence shown here is derived from an EMBL/GenBank/DDBJ whole genome shotgun (WGS) entry which is preliminary data.</text>
</comment>
<keyword evidence="2 5" id="KW-0812">Transmembrane</keyword>
<evidence type="ECO:0000256" key="4">
    <source>
        <dbReference type="ARBA" id="ARBA00023136"/>
    </source>
</evidence>
<keyword evidence="3 5" id="KW-1133">Transmembrane helix</keyword>
<evidence type="ECO:0000256" key="2">
    <source>
        <dbReference type="ARBA" id="ARBA00022692"/>
    </source>
</evidence>
<evidence type="ECO:0000313" key="8">
    <source>
        <dbReference type="EMBL" id="MFD1535357.1"/>
    </source>
</evidence>
<sequence length="150" mass="16231">MRELGEHYAEGRLDAGEYEERTAAAYAAHTSEDLTPLFADLPRHEEQATVALPPPLAAFPAPKPSYDVAAPYGREPETGLPYSQRHKVIAGVLQLVFPFGVGRFYTGHVGIGLAQLLLSPIGIGVVWAFIDGILMLVGRSVDRAGRPLRP</sequence>
<dbReference type="RefSeq" id="WP_379660147.1">
    <property type="nucleotide sequence ID" value="NZ_JBHUCP010000056.1"/>
</dbReference>
<keyword evidence="4 5" id="KW-0472">Membrane</keyword>
<dbReference type="Pfam" id="PF08044">
    <property type="entry name" value="DUF1707"/>
    <property type="match status" value="1"/>
</dbReference>